<keyword evidence="3" id="KW-1185">Reference proteome</keyword>
<feature type="compositionally biased region" description="Low complexity" evidence="1">
    <location>
        <begin position="13"/>
        <end position="25"/>
    </location>
</feature>
<name>A0ABN8Y1C0_RANTA</name>
<feature type="region of interest" description="Disordered" evidence="1">
    <location>
        <begin position="13"/>
        <end position="92"/>
    </location>
</feature>
<feature type="compositionally biased region" description="Low complexity" evidence="1">
    <location>
        <begin position="38"/>
        <end position="62"/>
    </location>
</feature>
<reference evidence="2" key="1">
    <citation type="submission" date="2023-04" db="EMBL/GenBank/DDBJ databases">
        <authorList>
            <consortium name="ELIXIR-Norway"/>
        </authorList>
    </citation>
    <scope>NUCLEOTIDE SEQUENCE [LARGE SCALE GENOMIC DNA]</scope>
</reference>
<organism evidence="2 3">
    <name type="scientific">Rangifer tarandus platyrhynchus</name>
    <name type="common">Svalbard reindeer</name>
    <dbReference type="NCBI Taxonomy" id="3082113"/>
    <lineage>
        <taxon>Eukaryota</taxon>
        <taxon>Metazoa</taxon>
        <taxon>Chordata</taxon>
        <taxon>Craniata</taxon>
        <taxon>Vertebrata</taxon>
        <taxon>Euteleostomi</taxon>
        <taxon>Mammalia</taxon>
        <taxon>Eutheria</taxon>
        <taxon>Laurasiatheria</taxon>
        <taxon>Artiodactyla</taxon>
        <taxon>Ruminantia</taxon>
        <taxon>Pecora</taxon>
        <taxon>Cervidae</taxon>
        <taxon>Odocoileinae</taxon>
        <taxon>Rangifer</taxon>
    </lineage>
</organism>
<dbReference type="EMBL" id="OX459948">
    <property type="protein sequence ID" value="CAI9155407.1"/>
    <property type="molecule type" value="Genomic_DNA"/>
</dbReference>
<evidence type="ECO:0000313" key="3">
    <source>
        <dbReference type="Proteomes" id="UP001176941"/>
    </source>
</evidence>
<evidence type="ECO:0000256" key="1">
    <source>
        <dbReference type="SAM" id="MobiDB-lite"/>
    </source>
</evidence>
<accession>A0ABN8Y1C0</accession>
<protein>
    <submittedName>
        <fullName evidence="2">Uncharacterized protein</fullName>
    </submittedName>
</protein>
<gene>
    <name evidence="2" type="ORF">MRATA1EN1_LOCUS4369</name>
</gene>
<proteinExistence type="predicted"/>
<feature type="non-terminal residue" evidence="2">
    <location>
        <position position="92"/>
    </location>
</feature>
<evidence type="ECO:0000313" key="2">
    <source>
        <dbReference type="EMBL" id="CAI9155407.1"/>
    </source>
</evidence>
<sequence length="92" mass="9572">MNVIFRVTERLTSSSGLSSLRSPHSPQLAPGTAGGWEGTRAGAATLRRSRGAGAARRVATSGDQRNSVASTALLPDLSSQIRVDPEDQTQAP</sequence>
<dbReference type="Proteomes" id="UP001176941">
    <property type="component" value="Chromosome 12"/>
</dbReference>